<dbReference type="InterPro" id="IPR013390">
    <property type="entry name" value="T3SS_HpaP"/>
</dbReference>
<protein>
    <submittedName>
        <fullName evidence="2">Uncharacterized protein</fullName>
    </submittedName>
</protein>
<evidence type="ECO:0000313" key="2">
    <source>
        <dbReference type="EMBL" id="KKB63297.1"/>
    </source>
</evidence>
<dbReference type="STRING" id="28092.WM40_12395"/>
<evidence type="ECO:0000313" key="3">
    <source>
        <dbReference type="Proteomes" id="UP000033618"/>
    </source>
</evidence>
<evidence type="ECO:0000256" key="1">
    <source>
        <dbReference type="SAM" id="MobiDB-lite"/>
    </source>
</evidence>
<dbReference type="PATRIC" id="fig|28092.6.peg.2913"/>
<gene>
    <name evidence="2" type="ORF">WM40_12395</name>
</gene>
<sequence>MAPAKPVGPSVANTARTLDAKARQFGALYEDACLRATQSKSPDDDPNGNPQGYPDNPDPGETKSETSHGVATVTESLSSTLEATQPFIPPATLSPLPMLSSETRALLANKAKPRIVTVRHAIGSGVQRKGRDYDRTRAFHQHEENDAQNAVATPSVYLQSGPSGTHVSEHVLLTSHIAERVASLCVNSVIRKTNPLEVRLTLDPAILPGAELHLHLSGSALSLRFSSTDPHARTLMYDNLGALDTRLRKLLDSDMSVIITVT</sequence>
<dbReference type="Proteomes" id="UP000033618">
    <property type="component" value="Unassembled WGS sequence"/>
</dbReference>
<keyword evidence="3" id="KW-1185">Reference proteome</keyword>
<accession>A0A0F5K163</accession>
<reference evidence="2 3" key="1">
    <citation type="submission" date="2015-03" db="EMBL/GenBank/DDBJ databases">
        <title>Draft Genome Sequence of Burkholderia andropogonis type strain ICMP2807, isolated from Sorghum bicolor.</title>
        <authorList>
            <person name="Lopes-Santos L."/>
            <person name="Castro D.B."/>
            <person name="Ottoboni L.M."/>
            <person name="Park D."/>
            <person name="Weirc B.S."/>
            <person name="Destefano S.A."/>
        </authorList>
    </citation>
    <scope>NUCLEOTIDE SEQUENCE [LARGE SCALE GENOMIC DNA]</scope>
    <source>
        <strain evidence="2 3">ICMP2807</strain>
    </source>
</reference>
<name>A0A0F5K163_9BURK</name>
<dbReference type="RefSeq" id="WP_024903184.1">
    <property type="nucleotide sequence ID" value="NZ_CADFGU010000007.1"/>
</dbReference>
<feature type="region of interest" description="Disordered" evidence="1">
    <location>
        <begin position="33"/>
        <end position="72"/>
    </location>
</feature>
<dbReference type="Pfam" id="PF09483">
    <property type="entry name" value="HpaP"/>
    <property type="match status" value="1"/>
</dbReference>
<comment type="caution">
    <text evidence="2">The sequence shown here is derived from an EMBL/GenBank/DDBJ whole genome shotgun (WGS) entry which is preliminary data.</text>
</comment>
<dbReference type="AlphaFoldDB" id="A0A0F5K163"/>
<organism evidence="2 3">
    <name type="scientific">Robbsia andropogonis</name>
    <dbReference type="NCBI Taxonomy" id="28092"/>
    <lineage>
        <taxon>Bacteria</taxon>
        <taxon>Pseudomonadati</taxon>
        <taxon>Pseudomonadota</taxon>
        <taxon>Betaproteobacteria</taxon>
        <taxon>Burkholderiales</taxon>
        <taxon>Burkholderiaceae</taxon>
        <taxon>Robbsia</taxon>
    </lineage>
</organism>
<proteinExistence type="predicted"/>
<dbReference type="EMBL" id="LAQU01000011">
    <property type="protein sequence ID" value="KKB63297.1"/>
    <property type="molecule type" value="Genomic_DNA"/>
</dbReference>